<evidence type="ECO:0000313" key="2">
    <source>
        <dbReference type="EMBL" id="PWK17216.1"/>
    </source>
</evidence>
<organism evidence="2 3">
    <name type="scientific">Arcicella aurantiaca</name>
    <dbReference type="NCBI Taxonomy" id="591202"/>
    <lineage>
        <taxon>Bacteria</taxon>
        <taxon>Pseudomonadati</taxon>
        <taxon>Bacteroidota</taxon>
        <taxon>Cytophagia</taxon>
        <taxon>Cytophagales</taxon>
        <taxon>Flectobacillaceae</taxon>
        <taxon>Arcicella</taxon>
    </lineage>
</organism>
<sequence length="129" mass="14885">MAKKIKALFIDVVKQTVTPIEIKNKFSEYYPLLECQIIEPIYLENSDVIYIDEEGLLCEQEGYFRLKGYPQVYAGHGLVIGTELNKQNEKDDGNCLSTLQDILNLIIFLRPNEVSGDDIEPFFEFIPYN</sequence>
<protein>
    <recommendedName>
        <fullName evidence="1">DUF3846 domain-containing protein</fullName>
    </recommendedName>
</protein>
<dbReference type="AlphaFoldDB" id="A0A316DHQ0"/>
<reference evidence="2 3" key="1">
    <citation type="submission" date="2018-05" db="EMBL/GenBank/DDBJ databases">
        <title>Genomic Encyclopedia of Archaeal and Bacterial Type Strains, Phase II (KMG-II): from individual species to whole genera.</title>
        <authorList>
            <person name="Goeker M."/>
        </authorList>
    </citation>
    <scope>NUCLEOTIDE SEQUENCE [LARGE SCALE GENOMIC DNA]</scope>
    <source>
        <strain evidence="2 3">DSM 22214</strain>
    </source>
</reference>
<proteinExistence type="predicted"/>
<keyword evidence="3" id="KW-1185">Reference proteome</keyword>
<evidence type="ECO:0000313" key="3">
    <source>
        <dbReference type="Proteomes" id="UP000245489"/>
    </source>
</evidence>
<dbReference type="OrthoDB" id="950017at2"/>
<accession>A0A316DHQ0</accession>
<dbReference type="InterPro" id="IPR024559">
    <property type="entry name" value="DUF3846"/>
</dbReference>
<feature type="domain" description="DUF3846" evidence="1">
    <location>
        <begin position="5"/>
        <end position="86"/>
    </location>
</feature>
<gene>
    <name evidence="2" type="ORF">LV89_04502</name>
</gene>
<dbReference type="EMBL" id="QGGO01000037">
    <property type="protein sequence ID" value="PWK17216.1"/>
    <property type="molecule type" value="Genomic_DNA"/>
</dbReference>
<dbReference type="Proteomes" id="UP000245489">
    <property type="component" value="Unassembled WGS sequence"/>
</dbReference>
<dbReference type="Pfam" id="PF12957">
    <property type="entry name" value="DUF3846"/>
    <property type="match status" value="1"/>
</dbReference>
<dbReference type="RefSeq" id="WP_109745152.1">
    <property type="nucleotide sequence ID" value="NZ_QGGO01000037.1"/>
</dbReference>
<comment type="caution">
    <text evidence="2">The sequence shown here is derived from an EMBL/GenBank/DDBJ whole genome shotgun (WGS) entry which is preliminary data.</text>
</comment>
<evidence type="ECO:0000259" key="1">
    <source>
        <dbReference type="Pfam" id="PF12957"/>
    </source>
</evidence>
<name>A0A316DHQ0_9BACT</name>